<sequence>MSQVPGDISNDRKILEAEPNDVTQFENNPEFLEVEPIIGTTSSRVAKLKARNPKDDVPTPRISRSEAITNFRDQNTENSRSSFLRTSSPEDFTQTKTLASTENSAFQRAAETYEDWDPPPLLSISKCKTGNVNVDQAQNPRKILASRDWHHQANSQAGPPLPDTPTRRTGNTFDSSLRICEPEKRVPSKSSGPPIWNAVNKAHATAPSTEENMDVKPSRRNEYRRIDRVLRDGGLPSQELIDEYETQYREPIPAQLQNRIDLMKNELKAAAAAEKKRKAQTKKETPRKTPRINTASSPTLRSGHLRRSVEISPIEEDEEYSSPDKFPSSSPLSVGQLGKMPQHIASGDKNRPVFIEDNKSLDFTRGVQMKGEDETVFKTEQIIETRTVPENTQTAVTSQAFKIGAKTVGIANKLFEDLSEAVTVLKHTRLLTGSGTADAVIRNFERSNYTHKLEKPRFFFLGKSNDTHPHFMVNGPPIPSRFIPVFTIPMTENDEVMLKVHQQNVLKDSALFQASATGGHNPITWYSSQETWKPETKVIAVTEDEYNYLVEARKARYTDLTNEGETVAQDETKAGPAASATKNLPMGTLANIHSAWPKWAEQSWEHQRAMINRAKDVAAQWNNDQRERVEIANTLLPPDKQQKFESVEWERFMRVTGKPRDPVRSMEYLEEAANIWDNEIENDTVLLNPDPPIPKKERTPSPPQQVQNLTTNVPGQAVAVVARLDQPGMPSHQLMIPSNQSGLPLN</sequence>
<organism evidence="2 3">
    <name type="scientific">Botrytis galanthina</name>
    <dbReference type="NCBI Taxonomy" id="278940"/>
    <lineage>
        <taxon>Eukaryota</taxon>
        <taxon>Fungi</taxon>
        <taxon>Dikarya</taxon>
        <taxon>Ascomycota</taxon>
        <taxon>Pezizomycotina</taxon>
        <taxon>Leotiomycetes</taxon>
        <taxon>Helotiales</taxon>
        <taxon>Sclerotiniaceae</taxon>
        <taxon>Botrytis</taxon>
    </lineage>
</organism>
<evidence type="ECO:0000313" key="2">
    <source>
        <dbReference type="EMBL" id="THV44036.1"/>
    </source>
</evidence>
<feature type="region of interest" description="Disordered" evidence="1">
    <location>
        <begin position="1"/>
        <end position="22"/>
    </location>
</feature>
<name>A0A4V4HT33_9HELO</name>
<gene>
    <name evidence="2" type="ORF">BGAL_0755g00020</name>
</gene>
<feature type="region of interest" description="Disordered" evidence="1">
    <location>
        <begin position="684"/>
        <end position="707"/>
    </location>
</feature>
<dbReference type="EMBL" id="PQXL01000750">
    <property type="protein sequence ID" value="THV44036.1"/>
    <property type="molecule type" value="Genomic_DNA"/>
</dbReference>
<keyword evidence="3" id="KW-1185">Reference proteome</keyword>
<reference evidence="2 3" key="1">
    <citation type="submission" date="2017-12" db="EMBL/GenBank/DDBJ databases">
        <title>Comparative genomics of Botrytis spp.</title>
        <authorList>
            <person name="Valero-Jimenez C.A."/>
            <person name="Tapia P."/>
            <person name="Veloso J."/>
            <person name="Silva-Moreno E."/>
            <person name="Staats M."/>
            <person name="Valdes J.H."/>
            <person name="Van Kan J.A.L."/>
        </authorList>
    </citation>
    <scope>NUCLEOTIDE SEQUENCE [LARGE SCALE GENOMIC DNA]</scope>
    <source>
        <strain evidence="2 3">MUCL435</strain>
    </source>
</reference>
<proteinExistence type="predicted"/>
<feature type="region of interest" description="Disordered" evidence="1">
    <location>
        <begin position="268"/>
        <end position="347"/>
    </location>
</feature>
<feature type="compositionally biased region" description="Polar residues" evidence="1">
    <location>
        <begin position="66"/>
        <end position="99"/>
    </location>
</feature>
<feature type="region of interest" description="Disordered" evidence="1">
    <location>
        <begin position="44"/>
        <end position="99"/>
    </location>
</feature>
<evidence type="ECO:0000256" key="1">
    <source>
        <dbReference type="SAM" id="MobiDB-lite"/>
    </source>
</evidence>
<dbReference type="Proteomes" id="UP000308671">
    <property type="component" value="Unassembled WGS sequence"/>
</dbReference>
<comment type="caution">
    <text evidence="2">The sequence shown here is derived from an EMBL/GenBank/DDBJ whole genome shotgun (WGS) entry which is preliminary data.</text>
</comment>
<dbReference type="OrthoDB" id="10425918at2759"/>
<feature type="region of interest" description="Disordered" evidence="1">
    <location>
        <begin position="149"/>
        <end position="173"/>
    </location>
</feature>
<protein>
    <submittedName>
        <fullName evidence="2">Uncharacterized protein</fullName>
    </submittedName>
</protein>
<evidence type="ECO:0000313" key="3">
    <source>
        <dbReference type="Proteomes" id="UP000308671"/>
    </source>
</evidence>
<feature type="compositionally biased region" description="Polar residues" evidence="1">
    <location>
        <begin position="291"/>
        <end position="300"/>
    </location>
</feature>
<dbReference type="AlphaFoldDB" id="A0A4V4HT33"/>
<accession>A0A4V4HT33</accession>